<dbReference type="Gene3D" id="3.90.1150.10">
    <property type="entry name" value="Aspartate Aminotransferase, domain 1"/>
    <property type="match status" value="1"/>
</dbReference>
<evidence type="ECO:0000256" key="1">
    <source>
        <dbReference type="ARBA" id="ARBA00022898"/>
    </source>
</evidence>
<dbReference type="GO" id="GO:0005960">
    <property type="term" value="C:glycine cleavage complex"/>
    <property type="evidence" value="ECO:0007669"/>
    <property type="project" value="TreeGrafter"/>
</dbReference>
<evidence type="ECO:0000256" key="2">
    <source>
        <dbReference type="ARBA" id="ARBA00023002"/>
    </source>
</evidence>
<comment type="caution">
    <text evidence="4">The sequence shown here is derived from an EMBL/GenBank/DDBJ whole genome shotgun (WGS) entry which is preliminary data.</text>
</comment>
<organism evidence="4">
    <name type="scientific">marine sediment metagenome</name>
    <dbReference type="NCBI Taxonomy" id="412755"/>
    <lineage>
        <taxon>unclassified sequences</taxon>
        <taxon>metagenomes</taxon>
        <taxon>ecological metagenomes</taxon>
    </lineage>
</organism>
<dbReference type="GO" id="GO:0019464">
    <property type="term" value="P:glycine decarboxylation via glycine cleavage system"/>
    <property type="evidence" value="ECO:0007669"/>
    <property type="project" value="TreeGrafter"/>
</dbReference>
<dbReference type="FunFam" id="3.90.1150.10:FF:000014">
    <property type="entry name" value="Probable glycine dehydrogenase (decarboxylating) subunit 2"/>
    <property type="match status" value="1"/>
</dbReference>
<dbReference type="Pfam" id="PF21478">
    <property type="entry name" value="GcvP2_C"/>
    <property type="match status" value="1"/>
</dbReference>
<dbReference type="InterPro" id="IPR049316">
    <property type="entry name" value="GDC-P_C"/>
</dbReference>
<keyword evidence="1" id="KW-0663">Pyridoxal phosphate</keyword>
<name>X1IIK2_9ZZZZ</name>
<gene>
    <name evidence="4" type="ORF">S03H2_55683</name>
</gene>
<dbReference type="InterPro" id="IPR015422">
    <property type="entry name" value="PyrdxlP-dep_Trfase_small"/>
</dbReference>
<sequence>VKKHLEPFMPVPRVVEKKGRFILAENYPESIGKISAFHGNFGVMIKAYSYIRSMGPKNLKKASQLAVLNANYIKEMLKGTLHLAFDRPCMHECVFSDKYQVAHKAMTLDMAKRLMDYGFHPPTIYFPLVVHGAIMVEPTETESKEDLDQYIEAFKAIANEAREDPGLLHEAPKSCKVKRLDETAAARKPCLAG</sequence>
<feature type="domain" description="Glycine dehydrogenase C-terminal" evidence="3">
    <location>
        <begin position="62"/>
        <end position="163"/>
    </location>
</feature>
<feature type="non-terminal residue" evidence="4">
    <location>
        <position position="1"/>
    </location>
</feature>
<reference evidence="4" key="1">
    <citation type="journal article" date="2014" name="Front. Microbiol.">
        <title>High frequency of phylogenetically diverse reductive dehalogenase-homologous genes in deep subseafloor sedimentary metagenomes.</title>
        <authorList>
            <person name="Kawai M."/>
            <person name="Futagami T."/>
            <person name="Toyoda A."/>
            <person name="Takaki Y."/>
            <person name="Nishi S."/>
            <person name="Hori S."/>
            <person name="Arai W."/>
            <person name="Tsubouchi T."/>
            <person name="Morono Y."/>
            <person name="Uchiyama I."/>
            <person name="Ito T."/>
            <person name="Fujiyama A."/>
            <person name="Inagaki F."/>
            <person name="Takami H."/>
        </authorList>
    </citation>
    <scope>NUCLEOTIDE SEQUENCE</scope>
    <source>
        <strain evidence="4">Expedition CK06-06</strain>
    </source>
</reference>
<dbReference type="InterPro" id="IPR015424">
    <property type="entry name" value="PyrdxlP-dep_Trfase"/>
</dbReference>
<dbReference type="SUPFAM" id="SSF53383">
    <property type="entry name" value="PLP-dependent transferases"/>
    <property type="match status" value="1"/>
</dbReference>
<dbReference type="PANTHER" id="PTHR11773:SF1">
    <property type="entry name" value="GLYCINE DEHYDROGENASE (DECARBOXYLATING), MITOCHONDRIAL"/>
    <property type="match status" value="1"/>
</dbReference>
<dbReference type="GO" id="GO:0004375">
    <property type="term" value="F:glycine dehydrogenase (decarboxylating) activity"/>
    <property type="evidence" value="ECO:0007669"/>
    <property type="project" value="InterPro"/>
</dbReference>
<dbReference type="InterPro" id="IPR020581">
    <property type="entry name" value="GDC_P"/>
</dbReference>
<dbReference type="EMBL" id="BARU01035589">
    <property type="protein sequence ID" value="GAH82251.1"/>
    <property type="molecule type" value="Genomic_DNA"/>
</dbReference>
<dbReference type="PANTHER" id="PTHR11773">
    <property type="entry name" value="GLYCINE DEHYDROGENASE, DECARBOXYLATING"/>
    <property type="match status" value="1"/>
</dbReference>
<dbReference type="GO" id="GO:0030170">
    <property type="term" value="F:pyridoxal phosphate binding"/>
    <property type="evidence" value="ECO:0007669"/>
    <property type="project" value="TreeGrafter"/>
</dbReference>
<dbReference type="GO" id="GO:0005829">
    <property type="term" value="C:cytosol"/>
    <property type="evidence" value="ECO:0007669"/>
    <property type="project" value="TreeGrafter"/>
</dbReference>
<keyword evidence="2" id="KW-0560">Oxidoreductase</keyword>
<accession>X1IIK2</accession>
<dbReference type="GO" id="GO:0016594">
    <property type="term" value="F:glycine binding"/>
    <property type="evidence" value="ECO:0007669"/>
    <property type="project" value="TreeGrafter"/>
</dbReference>
<protein>
    <recommendedName>
        <fullName evidence="3">Glycine dehydrogenase C-terminal domain-containing protein</fullName>
    </recommendedName>
</protein>
<proteinExistence type="predicted"/>
<dbReference type="AlphaFoldDB" id="X1IIK2"/>
<evidence type="ECO:0000313" key="4">
    <source>
        <dbReference type="EMBL" id="GAH82251.1"/>
    </source>
</evidence>
<evidence type="ECO:0000259" key="3">
    <source>
        <dbReference type="Pfam" id="PF21478"/>
    </source>
</evidence>